<gene>
    <name evidence="2" type="ORF">DEO23_05665</name>
</gene>
<name>A0A2U2RKR4_9MICO</name>
<feature type="region of interest" description="Disordered" evidence="1">
    <location>
        <begin position="402"/>
        <end position="428"/>
    </location>
</feature>
<feature type="compositionally biased region" description="Low complexity" evidence="1">
    <location>
        <begin position="417"/>
        <end position="428"/>
    </location>
</feature>
<evidence type="ECO:0000256" key="1">
    <source>
        <dbReference type="SAM" id="MobiDB-lite"/>
    </source>
</evidence>
<dbReference type="RefSeq" id="WP_109275050.1">
    <property type="nucleotide sequence ID" value="NZ_QFKX01000002.1"/>
</dbReference>
<evidence type="ECO:0000313" key="3">
    <source>
        <dbReference type="Proteomes" id="UP000245590"/>
    </source>
</evidence>
<protein>
    <recommendedName>
        <fullName evidence="4">Asparagine synthetase domain-containing protein</fullName>
    </recommendedName>
</protein>
<proteinExistence type="predicted"/>
<evidence type="ECO:0008006" key="4">
    <source>
        <dbReference type="Google" id="ProtNLM"/>
    </source>
</evidence>
<evidence type="ECO:0000313" key="2">
    <source>
        <dbReference type="EMBL" id="PWH06457.1"/>
    </source>
</evidence>
<dbReference type="OrthoDB" id="7804473at2"/>
<reference evidence="2 3" key="1">
    <citation type="submission" date="2018-05" db="EMBL/GenBank/DDBJ databases">
        <title>Brachybacterium sp. M1HQ-2T, whole genome shotgun sequence.</title>
        <authorList>
            <person name="Tuo L."/>
        </authorList>
    </citation>
    <scope>NUCLEOTIDE SEQUENCE [LARGE SCALE GENOMIC DNA]</scope>
    <source>
        <strain evidence="2 3">M1HQ-2</strain>
    </source>
</reference>
<dbReference type="EMBL" id="QFKX01000002">
    <property type="protein sequence ID" value="PWH06457.1"/>
    <property type="molecule type" value="Genomic_DNA"/>
</dbReference>
<dbReference type="AlphaFoldDB" id="A0A2U2RKR4"/>
<accession>A0A2U2RKR4</accession>
<sequence length="523" mass="57153">MTISSFSPPREESFEGYAFVGTDFVAGSEGFSRFRASGGDVGPGADGCYALLRRTGTTWEAGTDARGLRKLFLYREGAAWALGTSLHDLARHLRAHGVDLTPDLAVLRGLGVRQALTAQLNSSRTIFRHVSLMPSFCTIRIQDGAPVVQPLPRASAPDDYEDALGEHLRIWRARLATVMTDPRTTFITDLSGGLDSRVVFAFAHAAGLLRDPARVQIASQERMATDFRAAGEIARRFDVTLNGPPMPMRTATSPEHALSAWAHHSLGVYLPVYLTPHAFDPLSIRCHGGGGGTFRDIFSSTSLRDRLLGTRKHFTDAATFERYASTVLEDAEALSAMRPEIDPQKLHYREFRNRFHFGHAPQTRTTFSPLNSILIDAIADRPGADDRRTYFDMMDALAPGLKNAPYDDPAKAPEDPSPSASARRAARLPAADPGGVFADLHEGTADRGHQRRAFSLFYDRAAEALERPEVQEAIGDHGVVARTGRFLRDVRRQSSRPRANDPGHQDASYVLTAALAAGAPLDL</sequence>
<organism evidence="2 3">
    <name type="scientific">Brachybacterium endophyticum</name>
    <dbReference type="NCBI Taxonomy" id="2182385"/>
    <lineage>
        <taxon>Bacteria</taxon>
        <taxon>Bacillati</taxon>
        <taxon>Actinomycetota</taxon>
        <taxon>Actinomycetes</taxon>
        <taxon>Micrococcales</taxon>
        <taxon>Dermabacteraceae</taxon>
        <taxon>Brachybacterium</taxon>
    </lineage>
</organism>
<keyword evidence="3" id="KW-1185">Reference proteome</keyword>
<dbReference type="Proteomes" id="UP000245590">
    <property type="component" value="Unassembled WGS sequence"/>
</dbReference>
<comment type="caution">
    <text evidence="2">The sequence shown here is derived from an EMBL/GenBank/DDBJ whole genome shotgun (WGS) entry which is preliminary data.</text>
</comment>